<evidence type="ECO:0000313" key="3">
    <source>
        <dbReference type="EMBL" id="CTQ64649.1"/>
    </source>
</evidence>
<protein>
    <submittedName>
        <fullName evidence="3">Uncharacterized protein</fullName>
    </submittedName>
</protein>
<feature type="coiled-coil region" evidence="1">
    <location>
        <begin position="43"/>
        <end position="77"/>
    </location>
</feature>
<dbReference type="GeneID" id="97667932"/>
<dbReference type="STRING" id="311410.LA5095_03104"/>
<reference evidence="4" key="1">
    <citation type="submission" date="2015-07" db="EMBL/GenBank/DDBJ databases">
        <authorList>
            <person name="Rodrigo-Torres Lidia"/>
            <person name="Arahal R.David."/>
        </authorList>
    </citation>
    <scope>NUCLEOTIDE SEQUENCE [LARGE SCALE GENOMIC DNA]</scope>
    <source>
        <strain evidence="4">CECT 5096</strain>
    </source>
</reference>
<keyword evidence="1" id="KW-0175">Coiled coil</keyword>
<dbReference type="AlphaFoldDB" id="A0A0M7AJX3"/>
<proteinExistence type="predicted"/>
<feature type="compositionally biased region" description="Polar residues" evidence="2">
    <location>
        <begin position="27"/>
        <end position="38"/>
    </location>
</feature>
<evidence type="ECO:0000256" key="2">
    <source>
        <dbReference type="SAM" id="MobiDB-lite"/>
    </source>
</evidence>
<keyword evidence="4" id="KW-1185">Reference proteome</keyword>
<gene>
    <name evidence="3" type="ORF">LA5096_00473</name>
</gene>
<dbReference type="EMBL" id="CXWC01000001">
    <property type="protein sequence ID" value="CTQ64649.1"/>
    <property type="molecule type" value="Genomic_DNA"/>
</dbReference>
<sequence>MEPHDEVIVLFKKILSSQGKNLEKRSSPMQPNDQISASKELTAERLLLRIMKLEHTVQELRQQSTFKDKEIRRLESRVREWQQITLKIQSRVSNQP</sequence>
<organism evidence="3 4">
    <name type="scientific">Roseibium album</name>
    <dbReference type="NCBI Taxonomy" id="311410"/>
    <lineage>
        <taxon>Bacteria</taxon>
        <taxon>Pseudomonadati</taxon>
        <taxon>Pseudomonadota</taxon>
        <taxon>Alphaproteobacteria</taxon>
        <taxon>Hyphomicrobiales</taxon>
        <taxon>Stappiaceae</taxon>
        <taxon>Roseibium</taxon>
    </lineage>
</organism>
<name>A0A0M7AJX3_9HYPH</name>
<evidence type="ECO:0000313" key="4">
    <source>
        <dbReference type="Proteomes" id="UP000049983"/>
    </source>
</evidence>
<evidence type="ECO:0000256" key="1">
    <source>
        <dbReference type="SAM" id="Coils"/>
    </source>
</evidence>
<dbReference type="RefSeq" id="WP_144436006.1">
    <property type="nucleotide sequence ID" value="NZ_CANKXR010000007.1"/>
</dbReference>
<feature type="region of interest" description="Disordered" evidence="2">
    <location>
        <begin position="19"/>
        <end position="38"/>
    </location>
</feature>
<dbReference type="Proteomes" id="UP000049983">
    <property type="component" value="Unassembled WGS sequence"/>
</dbReference>
<accession>A0A0M7AJX3</accession>